<evidence type="ECO:0000256" key="5">
    <source>
        <dbReference type="ARBA" id="ARBA00023242"/>
    </source>
</evidence>
<dbReference type="GO" id="GO:0006281">
    <property type="term" value="P:DNA repair"/>
    <property type="evidence" value="ECO:0007669"/>
    <property type="project" value="InterPro"/>
</dbReference>
<keyword evidence="4" id="KW-0067">ATP-binding</keyword>
<evidence type="ECO:0000256" key="3">
    <source>
        <dbReference type="ARBA" id="ARBA00022763"/>
    </source>
</evidence>
<dbReference type="GO" id="GO:0003682">
    <property type="term" value="F:chromatin binding"/>
    <property type="evidence" value="ECO:0007669"/>
    <property type="project" value="TreeGrafter"/>
</dbReference>
<evidence type="ECO:0000313" key="7">
    <source>
        <dbReference type="EMBL" id="PIN16163.1"/>
    </source>
</evidence>
<dbReference type="GO" id="GO:0000077">
    <property type="term" value="P:DNA damage checkpoint signaling"/>
    <property type="evidence" value="ECO:0007669"/>
    <property type="project" value="TreeGrafter"/>
</dbReference>
<dbReference type="GO" id="GO:0003689">
    <property type="term" value="F:DNA clamp loader activity"/>
    <property type="evidence" value="ECO:0007669"/>
    <property type="project" value="TreeGrafter"/>
</dbReference>
<evidence type="ECO:0000256" key="4">
    <source>
        <dbReference type="ARBA" id="ARBA00022840"/>
    </source>
</evidence>
<dbReference type="Proteomes" id="UP000231279">
    <property type="component" value="Unassembled WGS sequence"/>
</dbReference>
<keyword evidence="5" id="KW-0539">Nucleus</keyword>
<organism evidence="7 8">
    <name type="scientific">Handroanthus impetiginosus</name>
    <dbReference type="NCBI Taxonomy" id="429701"/>
    <lineage>
        <taxon>Eukaryota</taxon>
        <taxon>Viridiplantae</taxon>
        <taxon>Streptophyta</taxon>
        <taxon>Embryophyta</taxon>
        <taxon>Tracheophyta</taxon>
        <taxon>Spermatophyta</taxon>
        <taxon>Magnoliopsida</taxon>
        <taxon>eudicotyledons</taxon>
        <taxon>Gunneridae</taxon>
        <taxon>Pentapetalae</taxon>
        <taxon>asterids</taxon>
        <taxon>lamiids</taxon>
        <taxon>Lamiales</taxon>
        <taxon>Bignoniaceae</taxon>
        <taxon>Crescentiina</taxon>
        <taxon>Tabebuia alliance</taxon>
        <taxon>Handroanthus</taxon>
    </lineage>
</organism>
<proteinExistence type="predicted"/>
<accession>A0A2G9HFE7</accession>
<dbReference type="AlphaFoldDB" id="A0A2G9HFE7"/>
<evidence type="ECO:0000313" key="8">
    <source>
        <dbReference type="Proteomes" id="UP000231279"/>
    </source>
</evidence>
<dbReference type="PANTHER" id="PTHR12172:SF1">
    <property type="entry name" value="P-LOOP CONTAINING NUCLEOSIDE TRIPHOSPHATE HYDROLASES SUPERFAMILY PROTEIN"/>
    <property type="match status" value="1"/>
</dbReference>
<comment type="subcellular location">
    <subcellularLocation>
        <location evidence="1">Nucleus</location>
    </subcellularLocation>
</comment>
<dbReference type="OrthoDB" id="1733042at2759"/>
<dbReference type="GO" id="GO:0033314">
    <property type="term" value="P:mitotic DNA replication checkpoint signaling"/>
    <property type="evidence" value="ECO:0007669"/>
    <property type="project" value="TreeGrafter"/>
</dbReference>
<evidence type="ECO:0000256" key="6">
    <source>
        <dbReference type="ARBA" id="ARBA00023306"/>
    </source>
</evidence>
<reference evidence="8" key="1">
    <citation type="journal article" date="2018" name="Gigascience">
        <title>Genome assembly of the Pink Ipe (Handroanthus impetiginosus, Bignoniaceae), a highly valued, ecologically keystone Neotropical timber forest tree.</title>
        <authorList>
            <person name="Silva-Junior O.B."/>
            <person name="Grattapaglia D."/>
            <person name="Novaes E."/>
            <person name="Collevatti R.G."/>
        </authorList>
    </citation>
    <scope>NUCLEOTIDE SEQUENCE [LARGE SCALE GENOMIC DNA]</scope>
    <source>
        <strain evidence="8">cv. UFG-1</strain>
    </source>
</reference>
<dbReference type="GO" id="GO:0005634">
    <property type="term" value="C:nucleus"/>
    <property type="evidence" value="ECO:0007669"/>
    <property type="project" value="UniProtKB-SubCell"/>
</dbReference>
<dbReference type="PANTHER" id="PTHR12172">
    <property type="entry name" value="CELL CYCLE CHECKPOINT PROTEIN RAD17"/>
    <property type="match status" value="1"/>
</dbReference>
<name>A0A2G9HFE7_9LAMI</name>
<dbReference type="GO" id="GO:0005524">
    <property type="term" value="F:ATP binding"/>
    <property type="evidence" value="ECO:0007669"/>
    <property type="project" value="UniProtKB-KW"/>
</dbReference>
<evidence type="ECO:0000256" key="1">
    <source>
        <dbReference type="ARBA" id="ARBA00004123"/>
    </source>
</evidence>
<evidence type="ECO:0000256" key="2">
    <source>
        <dbReference type="ARBA" id="ARBA00022741"/>
    </source>
</evidence>
<protein>
    <submittedName>
        <fullName evidence="7">Uncharacterized protein</fullName>
    </submittedName>
</protein>
<gene>
    <name evidence="7" type="ORF">CDL12_11175</name>
</gene>
<keyword evidence="6" id="KW-0131">Cell cycle</keyword>
<keyword evidence="2" id="KW-0547">Nucleotide-binding</keyword>
<sequence length="56" mass="6340">MSMLSQISGFETSRLSQCIDNKKQRRARVSRHYLSSGSFALSSDEISLLSRYNSLP</sequence>
<dbReference type="EMBL" id="NKXS01001935">
    <property type="protein sequence ID" value="PIN16163.1"/>
    <property type="molecule type" value="Genomic_DNA"/>
</dbReference>
<comment type="caution">
    <text evidence="7">The sequence shown here is derived from an EMBL/GenBank/DDBJ whole genome shotgun (WGS) entry which is preliminary data.</text>
</comment>
<keyword evidence="8" id="KW-1185">Reference proteome</keyword>
<dbReference type="InterPro" id="IPR004582">
    <property type="entry name" value="Checkpoint_prot_Rad17_Rad24"/>
</dbReference>
<keyword evidence="3" id="KW-0227">DNA damage</keyword>